<evidence type="ECO:0000256" key="4">
    <source>
        <dbReference type="ARBA" id="ARBA00023136"/>
    </source>
</evidence>
<evidence type="ECO:0000256" key="5">
    <source>
        <dbReference type="SAM" id="Phobius"/>
    </source>
</evidence>
<feature type="transmembrane region" description="Helical" evidence="5">
    <location>
        <begin position="127"/>
        <end position="143"/>
    </location>
</feature>
<evidence type="ECO:0000259" key="6">
    <source>
        <dbReference type="Pfam" id="PF01699"/>
    </source>
</evidence>
<sequence>MVYILLLVGLILLCGGGEFLVRGSVGVAKRLGISQLLIGLTLVGFGTSSPELVASVKAALAGAPGIAVGNVVGSNISNILLIVGSTAVIMPILCSRFALKRDGTVMLVATVIFGFVCYAGFITRWMGLGLFLALVFYLAFCYFQERRSTAAARLHEAEAAEIEPLPGSLTRNLLVALGGLIAVLIGASLLVDSAIQLARLAGVSETLIGLTVVAIGTSLPELVASVIAALKRHADVAFGNILGSNLFNLFGIMGVTALVRPIPVPHEILGLDYWVLLGASLLLIGAATVGLRIRRWQGVVFVALYATYLSYLYSTAVAPAAPAL</sequence>
<evidence type="ECO:0000256" key="2">
    <source>
        <dbReference type="ARBA" id="ARBA00022692"/>
    </source>
</evidence>
<dbReference type="Proteomes" id="UP001595799">
    <property type="component" value="Unassembled WGS sequence"/>
</dbReference>
<feature type="transmembrane region" description="Helical" evidence="5">
    <location>
        <begin position="237"/>
        <end position="259"/>
    </location>
</feature>
<reference evidence="8" key="1">
    <citation type="journal article" date="2019" name="Int. J. Syst. Evol. Microbiol.">
        <title>The Global Catalogue of Microorganisms (GCM) 10K type strain sequencing project: providing services to taxonomists for standard genome sequencing and annotation.</title>
        <authorList>
            <consortium name="The Broad Institute Genomics Platform"/>
            <consortium name="The Broad Institute Genome Sequencing Center for Infectious Disease"/>
            <person name="Wu L."/>
            <person name="Ma J."/>
        </authorList>
    </citation>
    <scope>NUCLEOTIDE SEQUENCE [LARGE SCALE GENOMIC DNA]</scope>
    <source>
        <strain evidence="8">CECT 8472</strain>
    </source>
</reference>
<gene>
    <name evidence="7" type="ORF">ACFOW6_09620</name>
</gene>
<dbReference type="EMBL" id="JBHSCW010000004">
    <property type="protein sequence ID" value="MFC4351799.1"/>
    <property type="molecule type" value="Genomic_DNA"/>
</dbReference>
<dbReference type="RefSeq" id="WP_382422146.1">
    <property type="nucleotide sequence ID" value="NZ_JBHSCW010000004.1"/>
</dbReference>
<feature type="domain" description="Sodium/calcium exchanger membrane region" evidence="6">
    <location>
        <begin position="173"/>
        <end position="313"/>
    </location>
</feature>
<keyword evidence="2 5" id="KW-0812">Transmembrane</keyword>
<dbReference type="Pfam" id="PF01699">
    <property type="entry name" value="Na_Ca_ex"/>
    <property type="match status" value="2"/>
</dbReference>
<feature type="transmembrane region" description="Helical" evidence="5">
    <location>
        <begin position="79"/>
        <end position="99"/>
    </location>
</feature>
<feature type="transmembrane region" description="Helical" evidence="5">
    <location>
        <begin position="207"/>
        <end position="230"/>
    </location>
</feature>
<dbReference type="PANTHER" id="PTHR10846">
    <property type="entry name" value="SODIUM/POTASSIUM/CALCIUM EXCHANGER"/>
    <property type="match status" value="1"/>
</dbReference>
<comment type="subcellular location">
    <subcellularLocation>
        <location evidence="1">Membrane</location>
        <topology evidence="1">Multi-pass membrane protein</topology>
    </subcellularLocation>
</comment>
<name>A0ABV8UMN7_9PROT</name>
<evidence type="ECO:0000313" key="8">
    <source>
        <dbReference type="Proteomes" id="UP001595799"/>
    </source>
</evidence>
<feature type="domain" description="Sodium/calcium exchanger membrane region" evidence="6">
    <location>
        <begin position="3"/>
        <end position="142"/>
    </location>
</feature>
<keyword evidence="3 5" id="KW-1133">Transmembrane helix</keyword>
<dbReference type="InterPro" id="IPR044880">
    <property type="entry name" value="NCX_ion-bd_dom_sf"/>
</dbReference>
<evidence type="ECO:0000256" key="1">
    <source>
        <dbReference type="ARBA" id="ARBA00004141"/>
    </source>
</evidence>
<feature type="transmembrane region" description="Helical" evidence="5">
    <location>
        <begin position="104"/>
        <end position="121"/>
    </location>
</feature>
<dbReference type="PANTHER" id="PTHR10846:SF8">
    <property type="entry name" value="INNER MEMBRANE PROTEIN YRBG"/>
    <property type="match status" value="1"/>
</dbReference>
<feature type="transmembrane region" description="Helical" evidence="5">
    <location>
        <begin position="271"/>
        <end position="291"/>
    </location>
</feature>
<dbReference type="InterPro" id="IPR004837">
    <property type="entry name" value="NaCa_Exmemb"/>
</dbReference>
<protein>
    <submittedName>
        <fullName evidence="7">Calcium/sodium antiporter</fullName>
    </submittedName>
</protein>
<dbReference type="NCBIfam" id="TIGR00367">
    <property type="entry name" value="calcium/sodium antiporter"/>
    <property type="match status" value="1"/>
</dbReference>
<feature type="transmembrane region" description="Helical" evidence="5">
    <location>
        <begin position="173"/>
        <end position="195"/>
    </location>
</feature>
<keyword evidence="4 5" id="KW-0472">Membrane</keyword>
<proteinExistence type="predicted"/>
<dbReference type="Gene3D" id="1.20.1420.30">
    <property type="entry name" value="NCX, central ion-binding region"/>
    <property type="match status" value="1"/>
</dbReference>
<dbReference type="InterPro" id="IPR004481">
    <property type="entry name" value="K/Na/Ca-exchanger"/>
</dbReference>
<evidence type="ECO:0000256" key="3">
    <source>
        <dbReference type="ARBA" id="ARBA00022989"/>
    </source>
</evidence>
<accession>A0ABV8UMN7</accession>
<keyword evidence="8" id="KW-1185">Reference proteome</keyword>
<evidence type="ECO:0000313" key="7">
    <source>
        <dbReference type="EMBL" id="MFC4351799.1"/>
    </source>
</evidence>
<organism evidence="7 8">
    <name type="scientific">Fodinicurvata halophila</name>
    <dbReference type="NCBI Taxonomy" id="1419723"/>
    <lineage>
        <taxon>Bacteria</taxon>
        <taxon>Pseudomonadati</taxon>
        <taxon>Pseudomonadota</taxon>
        <taxon>Alphaproteobacteria</taxon>
        <taxon>Rhodospirillales</taxon>
        <taxon>Rhodovibrionaceae</taxon>
        <taxon>Fodinicurvata</taxon>
    </lineage>
</organism>
<comment type="caution">
    <text evidence="7">The sequence shown here is derived from an EMBL/GenBank/DDBJ whole genome shotgun (WGS) entry which is preliminary data.</text>
</comment>
<feature type="transmembrane region" description="Helical" evidence="5">
    <location>
        <begin position="298"/>
        <end position="321"/>
    </location>
</feature>